<dbReference type="OrthoDB" id="337038at2759"/>
<evidence type="ECO:0000256" key="1">
    <source>
        <dbReference type="SAM" id="SignalP"/>
    </source>
</evidence>
<dbReference type="GO" id="GO:0005576">
    <property type="term" value="C:extracellular region"/>
    <property type="evidence" value="ECO:0007669"/>
    <property type="project" value="InterPro"/>
</dbReference>
<dbReference type="InterPro" id="IPR018244">
    <property type="entry name" value="Allrgn_V5/Tpx1_CS"/>
</dbReference>
<dbReference type="EMBL" id="CAJPVJ010017339">
    <property type="protein sequence ID" value="CAG2176580.1"/>
    <property type="molecule type" value="Genomic_DNA"/>
</dbReference>
<dbReference type="Gene3D" id="3.40.33.10">
    <property type="entry name" value="CAP"/>
    <property type="match status" value="1"/>
</dbReference>
<dbReference type="SMART" id="SM00198">
    <property type="entry name" value="SCP"/>
    <property type="match status" value="1"/>
</dbReference>
<proteinExistence type="predicted"/>
<organism evidence="3">
    <name type="scientific">Oppiella nova</name>
    <dbReference type="NCBI Taxonomy" id="334625"/>
    <lineage>
        <taxon>Eukaryota</taxon>
        <taxon>Metazoa</taxon>
        <taxon>Ecdysozoa</taxon>
        <taxon>Arthropoda</taxon>
        <taxon>Chelicerata</taxon>
        <taxon>Arachnida</taxon>
        <taxon>Acari</taxon>
        <taxon>Acariformes</taxon>
        <taxon>Sarcoptiformes</taxon>
        <taxon>Oribatida</taxon>
        <taxon>Brachypylina</taxon>
        <taxon>Oppioidea</taxon>
        <taxon>Oppiidae</taxon>
        <taxon>Oppiella</taxon>
    </lineage>
</organism>
<dbReference type="PRINTS" id="PR00837">
    <property type="entry name" value="V5TPXLIKE"/>
</dbReference>
<feature type="signal peptide" evidence="1">
    <location>
        <begin position="1"/>
        <end position="18"/>
    </location>
</feature>
<feature type="domain" description="SCP" evidence="2">
    <location>
        <begin position="29"/>
        <end position="109"/>
    </location>
</feature>
<dbReference type="InterPro" id="IPR035940">
    <property type="entry name" value="CAP_sf"/>
</dbReference>
<keyword evidence="1" id="KW-0732">Signal</keyword>
<accession>A0A7R9MG48</accession>
<dbReference type="PROSITE" id="PS01009">
    <property type="entry name" value="CRISP_1"/>
    <property type="match status" value="1"/>
</dbReference>
<evidence type="ECO:0000259" key="2">
    <source>
        <dbReference type="SMART" id="SM00198"/>
    </source>
</evidence>
<dbReference type="Pfam" id="PF00188">
    <property type="entry name" value="CAP"/>
    <property type="match status" value="1"/>
</dbReference>
<feature type="chain" id="PRO_5035592429" description="SCP domain-containing protein" evidence="1">
    <location>
        <begin position="19"/>
        <end position="122"/>
    </location>
</feature>
<dbReference type="SUPFAM" id="SSF55797">
    <property type="entry name" value="PR-1-like"/>
    <property type="match status" value="1"/>
</dbReference>
<dbReference type="Proteomes" id="UP000728032">
    <property type="component" value="Unassembled WGS sequence"/>
</dbReference>
<dbReference type="PANTHER" id="PTHR10334">
    <property type="entry name" value="CYSTEINE-RICH SECRETORY PROTEIN-RELATED"/>
    <property type="match status" value="1"/>
</dbReference>
<dbReference type="AlphaFoldDB" id="A0A7R9MG48"/>
<dbReference type="EMBL" id="OC932164">
    <property type="protein sequence ID" value="CAD7659418.1"/>
    <property type="molecule type" value="Genomic_DNA"/>
</dbReference>
<evidence type="ECO:0000313" key="4">
    <source>
        <dbReference type="Proteomes" id="UP000728032"/>
    </source>
</evidence>
<sequence length="122" mass="13955">MDFKIFIILFVTMNACLARNPMDDKTDDDFLNDCIHKSNELRARHHSPGYDEVHGYNYDTGEGAGHFTQLVWKSSTGLGCARCAGREPGGAWYETYVVCNYKPQGNIVTDDKRYYHENVLRP</sequence>
<name>A0A7R9MG48_9ACAR</name>
<dbReference type="InterPro" id="IPR014044">
    <property type="entry name" value="CAP_dom"/>
</dbReference>
<dbReference type="InterPro" id="IPR001283">
    <property type="entry name" value="CRISP-related"/>
</dbReference>
<evidence type="ECO:0000313" key="3">
    <source>
        <dbReference type="EMBL" id="CAD7659418.1"/>
    </source>
</evidence>
<gene>
    <name evidence="3" type="ORF">ONB1V03_LOCUS16014</name>
</gene>
<reference evidence="3" key="1">
    <citation type="submission" date="2020-11" db="EMBL/GenBank/DDBJ databases">
        <authorList>
            <person name="Tran Van P."/>
        </authorList>
    </citation>
    <scope>NUCLEOTIDE SEQUENCE</scope>
</reference>
<dbReference type="PROSITE" id="PS01010">
    <property type="entry name" value="CRISP_2"/>
    <property type="match status" value="1"/>
</dbReference>
<keyword evidence="4" id="KW-1185">Reference proteome</keyword>
<protein>
    <recommendedName>
        <fullName evidence="2">SCP domain-containing protein</fullName>
    </recommendedName>
</protein>